<accession>A0A6I8VY34</accession>
<dbReference type="Proteomes" id="UP000001819">
    <property type="component" value="Chromosome 4"/>
</dbReference>
<dbReference type="RefSeq" id="XP_033235888.1">
    <property type="nucleotide sequence ID" value="XM_033379997.1"/>
</dbReference>
<keyword evidence="2" id="KW-0732">Signal</keyword>
<feature type="region of interest" description="Disordered" evidence="1">
    <location>
        <begin position="61"/>
        <end position="86"/>
    </location>
</feature>
<evidence type="ECO:0000256" key="2">
    <source>
        <dbReference type="SAM" id="SignalP"/>
    </source>
</evidence>
<dbReference type="InParanoid" id="A0A6I8VY34"/>
<proteinExistence type="predicted"/>
<keyword evidence="3" id="KW-1185">Reference proteome</keyword>
<organism evidence="3 4">
    <name type="scientific">Drosophila pseudoobscura pseudoobscura</name>
    <name type="common">Fruit fly</name>
    <dbReference type="NCBI Taxonomy" id="46245"/>
    <lineage>
        <taxon>Eukaryota</taxon>
        <taxon>Metazoa</taxon>
        <taxon>Ecdysozoa</taxon>
        <taxon>Arthropoda</taxon>
        <taxon>Hexapoda</taxon>
        <taxon>Insecta</taxon>
        <taxon>Pterygota</taxon>
        <taxon>Neoptera</taxon>
        <taxon>Endopterygota</taxon>
        <taxon>Diptera</taxon>
        <taxon>Brachycera</taxon>
        <taxon>Muscomorpha</taxon>
        <taxon>Ephydroidea</taxon>
        <taxon>Drosophilidae</taxon>
        <taxon>Drosophila</taxon>
        <taxon>Sophophora</taxon>
    </lineage>
</organism>
<feature type="signal peptide" evidence="2">
    <location>
        <begin position="1"/>
        <end position="19"/>
    </location>
</feature>
<feature type="chain" id="PRO_5026054145" evidence="2">
    <location>
        <begin position="20"/>
        <end position="104"/>
    </location>
</feature>
<reference evidence="4" key="1">
    <citation type="submission" date="2025-08" db="UniProtKB">
        <authorList>
            <consortium name="RefSeq"/>
        </authorList>
    </citation>
    <scope>IDENTIFICATION</scope>
    <source>
        <strain evidence="4">MV-25-SWS-2005</strain>
        <tissue evidence="4">Whole body</tissue>
    </source>
</reference>
<dbReference type="AlphaFoldDB" id="A0A6I8VY34"/>
<name>A0A6I8VY34_DROPS</name>
<gene>
    <name evidence="4" type="primary">LOC117184025</name>
</gene>
<dbReference type="KEGG" id="dpo:117184025"/>
<evidence type="ECO:0000256" key="1">
    <source>
        <dbReference type="SAM" id="MobiDB-lite"/>
    </source>
</evidence>
<protein>
    <submittedName>
        <fullName evidence="4">Uncharacterized protein</fullName>
    </submittedName>
</protein>
<evidence type="ECO:0000313" key="3">
    <source>
        <dbReference type="Proteomes" id="UP000001819"/>
    </source>
</evidence>
<sequence length="104" mass="11312">MIACSLNLCLCLSLSLSQSQFNPRALRSLSVALLHCSLSLAAVCCPQAQKVVNCQITKERKKATNKSGKGGKGKARKQTYRQTGGSIEIRNSFRNKSRVNSINV</sequence>
<feature type="compositionally biased region" description="Basic residues" evidence="1">
    <location>
        <begin position="61"/>
        <end position="79"/>
    </location>
</feature>
<evidence type="ECO:0000313" key="4">
    <source>
        <dbReference type="RefSeq" id="XP_033235888.1"/>
    </source>
</evidence>